<accession>A0AA38WLX3</accession>
<name>A0AA38WLX3_9ASTR</name>
<dbReference type="InterPro" id="IPR032675">
    <property type="entry name" value="LRR_dom_sf"/>
</dbReference>
<dbReference type="InterPro" id="IPR006553">
    <property type="entry name" value="Leu-rich_rpt_Cys-con_subtyp"/>
</dbReference>
<gene>
    <name evidence="2" type="ORF">OSB04_001978</name>
</gene>
<feature type="domain" description="F-box" evidence="1">
    <location>
        <begin position="558"/>
        <end position="600"/>
    </location>
</feature>
<dbReference type="SMART" id="SM00367">
    <property type="entry name" value="LRR_CC"/>
    <property type="match status" value="3"/>
</dbReference>
<sequence length="654" mass="75541">MKDTSKKATDETVCEESTSSKLNRLCLTGCSNIMDCGLINALKRLPHLETLELSYMSIRAEDINVIGQSCPQLKSFTMKKEFMDTDGDVHAIADSMPKLRHLKLVDSTMDADDGIQAILNGFPRLESVDLRCSQLHLDGNLEKLCRERIKDFKYTILEGYDDSEMEFAIYDMNLYVGREMPHEIMGAMILQWLDAVEILSGAQKICITWRMTCKDPAKWKIIDLDFSSSVCIRRTILRNCYNAQKLKGIFFVNLYVEVKRKGFIEEILRFHIRRTSAVEPSLAMEGRRDWLQMPDEIMGGMILQRLGAIDILMNAQKVCRNWRRICKDPVMWKIIDMDYSSCRVWYTKKDYENLIKQAVHRSCGELIHIRLNYHVTKDLLDFISRRSTKLKSLCLMRCYNITDYGLNNAVKRLPHLETLELSYISIGVEDIEVIGHNCPQLKSFTMKEGLGGVYGFTMKKGFGGVYGHAHAIANSMHALCHLKLFGTMGDDDEIQAILNGCPHHESLHMRFSFSALDRKLEILCKEQIKDFKFKRNMELAPEKNKSSMASESRNWMEMPDEIMGGMTLQRLDAVQILMSVQKVCRNWWRICKDPAMWKIIVMEQCYNVRYGDEYKRLCKQAIYRSFGELALYPSGGRGKIRGHAYIHPGEQLNW</sequence>
<evidence type="ECO:0000259" key="1">
    <source>
        <dbReference type="SMART" id="SM00256"/>
    </source>
</evidence>
<dbReference type="SMART" id="SM00256">
    <property type="entry name" value="FBOX"/>
    <property type="match status" value="3"/>
</dbReference>
<dbReference type="PANTHER" id="PTHR38926:SF2">
    <property type="entry name" value="F-BOX_LRR-REPEAT PROTEIN 21-RELATED"/>
    <property type="match status" value="1"/>
</dbReference>
<dbReference type="EMBL" id="JARYMX010000001">
    <property type="protein sequence ID" value="KAJ9566012.1"/>
    <property type="molecule type" value="Genomic_DNA"/>
</dbReference>
<dbReference type="CDD" id="cd22164">
    <property type="entry name" value="F-box_AtSKIP19-like"/>
    <property type="match status" value="2"/>
</dbReference>
<reference evidence="2" key="1">
    <citation type="submission" date="2023-03" db="EMBL/GenBank/DDBJ databases">
        <title>Chromosome-scale reference genome and RAD-based genetic map of yellow starthistle (Centaurea solstitialis) reveal putative structural variation and QTLs associated with invader traits.</title>
        <authorList>
            <person name="Reatini B."/>
            <person name="Cang F.A."/>
            <person name="Jiang Q."/>
            <person name="Mckibben M.T.W."/>
            <person name="Barker M.S."/>
            <person name="Rieseberg L.H."/>
            <person name="Dlugosch K.M."/>
        </authorList>
    </citation>
    <scope>NUCLEOTIDE SEQUENCE</scope>
    <source>
        <strain evidence="2">CAN-66</strain>
        <tissue evidence="2">Leaf</tissue>
    </source>
</reference>
<keyword evidence="3" id="KW-1185">Reference proteome</keyword>
<dbReference type="AlphaFoldDB" id="A0AA38WLX3"/>
<dbReference type="Pfam" id="PF12937">
    <property type="entry name" value="F-box-like"/>
    <property type="match status" value="1"/>
</dbReference>
<feature type="domain" description="F-box" evidence="1">
    <location>
        <begin position="180"/>
        <end position="222"/>
    </location>
</feature>
<dbReference type="SUPFAM" id="SSF52047">
    <property type="entry name" value="RNI-like"/>
    <property type="match status" value="1"/>
</dbReference>
<organism evidence="2 3">
    <name type="scientific">Centaurea solstitialis</name>
    <name type="common">yellow star-thistle</name>
    <dbReference type="NCBI Taxonomy" id="347529"/>
    <lineage>
        <taxon>Eukaryota</taxon>
        <taxon>Viridiplantae</taxon>
        <taxon>Streptophyta</taxon>
        <taxon>Embryophyta</taxon>
        <taxon>Tracheophyta</taxon>
        <taxon>Spermatophyta</taxon>
        <taxon>Magnoliopsida</taxon>
        <taxon>eudicotyledons</taxon>
        <taxon>Gunneridae</taxon>
        <taxon>Pentapetalae</taxon>
        <taxon>asterids</taxon>
        <taxon>campanulids</taxon>
        <taxon>Asterales</taxon>
        <taxon>Asteraceae</taxon>
        <taxon>Carduoideae</taxon>
        <taxon>Cardueae</taxon>
        <taxon>Centaureinae</taxon>
        <taxon>Centaurea</taxon>
    </lineage>
</organism>
<feature type="domain" description="F-box" evidence="1">
    <location>
        <begin position="293"/>
        <end position="335"/>
    </location>
</feature>
<dbReference type="Proteomes" id="UP001172457">
    <property type="component" value="Chromosome 1"/>
</dbReference>
<protein>
    <recommendedName>
        <fullName evidence="1">F-box domain-containing protein</fullName>
    </recommendedName>
</protein>
<dbReference type="SUPFAM" id="SSF81383">
    <property type="entry name" value="F-box domain"/>
    <property type="match status" value="2"/>
</dbReference>
<proteinExistence type="predicted"/>
<comment type="caution">
    <text evidence="2">The sequence shown here is derived from an EMBL/GenBank/DDBJ whole genome shotgun (WGS) entry which is preliminary data.</text>
</comment>
<dbReference type="Gene3D" id="3.80.10.10">
    <property type="entry name" value="Ribonuclease Inhibitor"/>
    <property type="match status" value="2"/>
</dbReference>
<dbReference type="PANTHER" id="PTHR38926">
    <property type="entry name" value="F-BOX DOMAIN CONTAINING PROTEIN, EXPRESSED"/>
    <property type="match status" value="1"/>
</dbReference>
<dbReference type="Gene3D" id="1.20.1280.50">
    <property type="match status" value="2"/>
</dbReference>
<dbReference type="InterPro" id="IPR036047">
    <property type="entry name" value="F-box-like_dom_sf"/>
</dbReference>
<evidence type="ECO:0000313" key="3">
    <source>
        <dbReference type="Proteomes" id="UP001172457"/>
    </source>
</evidence>
<evidence type="ECO:0000313" key="2">
    <source>
        <dbReference type="EMBL" id="KAJ9566012.1"/>
    </source>
</evidence>
<dbReference type="InterPro" id="IPR001810">
    <property type="entry name" value="F-box_dom"/>
</dbReference>